<keyword evidence="3" id="KW-1185">Reference proteome</keyword>
<sequence length="197" mass="21527">MCVFTDTSVGRANVNLIKPPIVPPVTLAVPTSFVHFDAMATYHSSSSYSGEGSSHAGTSTYDKNWHQTATPGDVTTAVHNLLSSTKRLQEVLRLWGAEKASEGDVSDVYVQIGHEFNATINAFAYHQIDLSEIHSIPADLRDVLERCLSEEPAPEVLESFMPALRKVLYKLLKGLQSRQDAWRAATQRGGARSLNGS</sequence>
<accession>A0A9W8MPS2</accession>
<dbReference type="Pfam" id="PF23153">
    <property type="entry name" value="Aip3p_Bud6_N"/>
    <property type="match status" value="1"/>
</dbReference>
<evidence type="ECO:0000313" key="3">
    <source>
        <dbReference type="Proteomes" id="UP001148786"/>
    </source>
</evidence>
<dbReference type="EMBL" id="JANKHO010002919">
    <property type="protein sequence ID" value="KAJ3487609.1"/>
    <property type="molecule type" value="Genomic_DNA"/>
</dbReference>
<protein>
    <recommendedName>
        <fullName evidence="1">Aip3p/Bud6 N-terminal domain-containing protein</fullName>
    </recommendedName>
</protein>
<comment type="caution">
    <text evidence="2">The sequence shown here is derived from an EMBL/GenBank/DDBJ whole genome shotgun (WGS) entry which is preliminary data.</text>
</comment>
<reference evidence="2" key="1">
    <citation type="submission" date="2022-07" db="EMBL/GenBank/DDBJ databases">
        <title>Genome Sequence of Agrocybe chaxingu.</title>
        <authorList>
            <person name="Buettner E."/>
        </authorList>
    </citation>
    <scope>NUCLEOTIDE SEQUENCE</scope>
    <source>
        <strain evidence="2">MP-N11</strain>
    </source>
</reference>
<organism evidence="2 3">
    <name type="scientific">Agrocybe chaxingu</name>
    <dbReference type="NCBI Taxonomy" id="84603"/>
    <lineage>
        <taxon>Eukaryota</taxon>
        <taxon>Fungi</taxon>
        <taxon>Dikarya</taxon>
        <taxon>Basidiomycota</taxon>
        <taxon>Agaricomycotina</taxon>
        <taxon>Agaricomycetes</taxon>
        <taxon>Agaricomycetidae</taxon>
        <taxon>Agaricales</taxon>
        <taxon>Agaricineae</taxon>
        <taxon>Strophariaceae</taxon>
        <taxon>Agrocybe</taxon>
    </lineage>
</organism>
<evidence type="ECO:0000313" key="2">
    <source>
        <dbReference type="EMBL" id="KAJ3487609.1"/>
    </source>
</evidence>
<name>A0A9W8MPS2_9AGAR</name>
<dbReference type="AlphaFoldDB" id="A0A9W8MPS2"/>
<dbReference type="OrthoDB" id="783096at2759"/>
<evidence type="ECO:0000259" key="1">
    <source>
        <dbReference type="Pfam" id="PF23153"/>
    </source>
</evidence>
<proteinExistence type="predicted"/>
<dbReference type="InterPro" id="IPR056279">
    <property type="entry name" value="Aip3p_Bud6_N"/>
</dbReference>
<feature type="domain" description="Aip3p/Bud6 N-terminal" evidence="1">
    <location>
        <begin position="76"/>
        <end position="183"/>
    </location>
</feature>
<dbReference type="Proteomes" id="UP001148786">
    <property type="component" value="Unassembled WGS sequence"/>
</dbReference>
<gene>
    <name evidence="2" type="ORF">NLJ89_g11697</name>
</gene>